<evidence type="ECO:0000256" key="1">
    <source>
        <dbReference type="SAM" id="MobiDB-lite"/>
    </source>
</evidence>
<evidence type="ECO:0000313" key="3">
    <source>
        <dbReference type="Proteomes" id="UP000199417"/>
    </source>
</evidence>
<feature type="region of interest" description="Disordered" evidence="1">
    <location>
        <begin position="26"/>
        <end position="62"/>
    </location>
</feature>
<sequence length="277" mass="28391">MDMVVDSRGGGDVTNMWGARTIRRGSRTPLWPRPRSCAARTCTSPPETACPARTTRSKSPAAARMLSRMPLSGTNSSTASTLGVLPASTISSLGLPQTSTSASVNRQHGSAPSTAGQAELRRNSQANWGSGRPLRAMVDSYKGFRVTGGEQTVQVRRAVAGLAVTGLALAVVGCGSGGNEVAGVGTDIAAAAESVPIPDKVVVHRPGLIDTDISPAAVPAWPGPHPSEFLEPSPPSGESGEIAGDQAAAVYVAALDNPDALWNVGGIVQWLVVDLLP</sequence>
<feature type="region of interest" description="Disordered" evidence="1">
    <location>
        <begin position="95"/>
        <end position="131"/>
    </location>
</feature>
<proteinExistence type="predicted"/>
<feature type="compositionally biased region" description="Polar residues" evidence="1">
    <location>
        <begin position="95"/>
        <end position="116"/>
    </location>
</feature>
<keyword evidence="3" id="KW-1185">Reference proteome</keyword>
<organism evidence="2 3">
    <name type="scientific">Rhodococcus tukisamuensis</name>
    <dbReference type="NCBI Taxonomy" id="168276"/>
    <lineage>
        <taxon>Bacteria</taxon>
        <taxon>Bacillati</taxon>
        <taxon>Actinomycetota</taxon>
        <taxon>Actinomycetes</taxon>
        <taxon>Mycobacteriales</taxon>
        <taxon>Nocardiaceae</taxon>
        <taxon>Rhodococcus</taxon>
    </lineage>
</organism>
<gene>
    <name evidence="2" type="ORF">SAMN05444580_104275</name>
</gene>
<evidence type="ECO:0000313" key="2">
    <source>
        <dbReference type="EMBL" id="SDD43892.1"/>
    </source>
</evidence>
<accession>A0A1G6URC7</accession>
<dbReference type="Proteomes" id="UP000199417">
    <property type="component" value="Unassembled WGS sequence"/>
</dbReference>
<protein>
    <submittedName>
        <fullName evidence="2">Uncharacterized protein</fullName>
    </submittedName>
</protein>
<dbReference type="EMBL" id="FNAB01000004">
    <property type="protein sequence ID" value="SDD43892.1"/>
    <property type="molecule type" value="Genomic_DNA"/>
</dbReference>
<name>A0A1G6URC7_9NOCA</name>
<dbReference type="AlphaFoldDB" id="A0A1G6URC7"/>
<reference evidence="2 3" key="1">
    <citation type="submission" date="2016-10" db="EMBL/GenBank/DDBJ databases">
        <authorList>
            <person name="de Groot N.N."/>
        </authorList>
    </citation>
    <scope>NUCLEOTIDE SEQUENCE [LARGE SCALE GENOMIC DNA]</scope>
    <source>
        <strain evidence="2 3">JCM 11308</strain>
    </source>
</reference>